<name>A0ABP1AFZ4_9BRYO</name>
<dbReference type="EMBL" id="OZ023713">
    <property type="protein sequence ID" value="CAK9861445.1"/>
    <property type="molecule type" value="Genomic_DNA"/>
</dbReference>
<dbReference type="Proteomes" id="UP001497522">
    <property type="component" value="Chromosome 12"/>
</dbReference>
<dbReference type="Pfam" id="PF09335">
    <property type="entry name" value="VTT_dom"/>
    <property type="match status" value="1"/>
</dbReference>
<gene>
    <name evidence="9" type="ORF">CSSPJE1EN2_LOCUS4440</name>
</gene>
<evidence type="ECO:0000256" key="6">
    <source>
        <dbReference type="SAM" id="MobiDB-lite"/>
    </source>
</evidence>
<keyword evidence="4 7" id="KW-0472">Membrane</keyword>
<dbReference type="InterPro" id="IPR032816">
    <property type="entry name" value="VTT_dom"/>
</dbReference>
<evidence type="ECO:0000256" key="2">
    <source>
        <dbReference type="ARBA" id="ARBA00022692"/>
    </source>
</evidence>
<keyword evidence="10" id="KW-1185">Reference proteome</keyword>
<evidence type="ECO:0000313" key="9">
    <source>
        <dbReference type="EMBL" id="CAK9861445.1"/>
    </source>
</evidence>
<accession>A0ABP1AFZ4</accession>
<feature type="region of interest" description="Disordered" evidence="6">
    <location>
        <begin position="22"/>
        <end position="45"/>
    </location>
</feature>
<evidence type="ECO:0000256" key="7">
    <source>
        <dbReference type="SAM" id="Phobius"/>
    </source>
</evidence>
<comment type="subcellular location">
    <subcellularLocation>
        <location evidence="1">Membrane</location>
        <topology evidence="1">Multi-pass membrane protein</topology>
    </subcellularLocation>
</comment>
<organism evidence="9 10">
    <name type="scientific">Sphagnum jensenii</name>
    <dbReference type="NCBI Taxonomy" id="128206"/>
    <lineage>
        <taxon>Eukaryota</taxon>
        <taxon>Viridiplantae</taxon>
        <taxon>Streptophyta</taxon>
        <taxon>Embryophyta</taxon>
        <taxon>Bryophyta</taxon>
        <taxon>Sphagnophytina</taxon>
        <taxon>Sphagnopsida</taxon>
        <taxon>Sphagnales</taxon>
        <taxon>Sphagnaceae</taxon>
        <taxon>Sphagnum</taxon>
    </lineage>
</organism>
<feature type="domain" description="VTT" evidence="8">
    <location>
        <begin position="211"/>
        <end position="330"/>
    </location>
</feature>
<feature type="transmembrane region" description="Helical" evidence="7">
    <location>
        <begin position="99"/>
        <end position="120"/>
    </location>
</feature>
<protein>
    <recommendedName>
        <fullName evidence="8">VTT domain-containing protein</fullName>
    </recommendedName>
</protein>
<feature type="transmembrane region" description="Helical" evidence="7">
    <location>
        <begin position="197"/>
        <end position="221"/>
    </location>
</feature>
<keyword evidence="3 7" id="KW-1133">Transmembrane helix</keyword>
<evidence type="ECO:0000313" key="10">
    <source>
        <dbReference type="Proteomes" id="UP001497522"/>
    </source>
</evidence>
<feature type="transmembrane region" description="Helical" evidence="7">
    <location>
        <begin position="227"/>
        <end position="253"/>
    </location>
</feature>
<evidence type="ECO:0000256" key="4">
    <source>
        <dbReference type="ARBA" id="ARBA00023136"/>
    </source>
</evidence>
<feature type="transmembrane region" description="Helical" evidence="7">
    <location>
        <begin position="347"/>
        <end position="364"/>
    </location>
</feature>
<reference evidence="9" key="1">
    <citation type="submission" date="2024-03" db="EMBL/GenBank/DDBJ databases">
        <authorList>
            <consortium name="ELIXIR-Norway"/>
            <consortium name="Elixir Norway"/>
        </authorList>
    </citation>
    <scope>NUCLEOTIDE SEQUENCE</scope>
</reference>
<evidence type="ECO:0000256" key="3">
    <source>
        <dbReference type="ARBA" id="ARBA00022989"/>
    </source>
</evidence>
<sequence length="381" mass="42674">MYHHPHVHGDKEMHLGVDQLSTTSRSSSSAMDPEEEENSFSKSSGMTGAMFGKMLLLPSNENTQSQHTDDASSSLGSELLLGLKGSSGHIDKFVWFRKLILLCLIFTISFSFVFFLFMSLPKLYGLTSKRSNFGEDEIQSLHTSQEAHGDNGGGGEVDHSQHHLELAFKLPKNITELQAVRETLLIYQKEHQIQVQISIICVYIFLQAFIIPGSIFLNILAGSLYGFYKALILVLVLATIGSAVCYMLSYLILKEIIYYYFPERCVWLAQEVHHHRHNLLNYILFLRITPIFPNWFINVSAPIVSVPLQQFVLGTFIGEIPASIVAVKAGCILSQLNSVADLYDLETVLTISVIAILALVPVVFKRRIEEHVQGLTLIKTT</sequence>
<dbReference type="PANTHER" id="PTHR43220:SF18">
    <property type="entry name" value="TRANSMEMBRANE PROTEIN 41B"/>
    <property type="match status" value="1"/>
</dbReference>
<proteinExistence type="inferred from homology"/>
<keyword evidence="2 7" id="KW-0812">Transmembrane</keyword>
<evidence type="ECO:0000256" key="5">
    <source>
        <dbReference type="ARBA" id="ARBA00025797"/>
    </source>
</evidence>
<dbReference type="PANTHER" id="PTHR43220">
    <property type="match status" value="1"/>
</dbReference>
<evidence type="ECO:0000259" key="8">
    <source>
        <dbReference type="Pfam" id="PF09335"/>
    </source>
</evidence>
<evidence type="ECO:0000256" key="1">
    <source>
        <dbReference type="ARBA" id="ARBA00004141"/>
    </source>
</evidence>
<feature type="transmembrane region" description="Helical" evidence="7">
    <location>
        <begin position="279"/>
        <end position="297"/>
    </location>
</feature>
<dbReference type="InterPro" id="IPR045014">
    <property type="entry name" value="TM41A/B"/>
</dbReference>
<comment type="similarity">
    <text evidence="5">Belongs to the TMEM41 family.</text>
</comment>